<organism evidence="2 3">
    <name type="scientific">Eumeta variegata</name>
    <name type="common">Bagworm moth</name>
    <name type="synonym">Eumeta japonica</name>
    <dbReference type="NCBI Taxonomy" id="151549"/>
    <lineage>
        <taxon>Eukaryota</taxon>
        <taxon>Metazoa</taxon>
        <taxon>Ecdysozoa</taxon>
        <taxon>Arthropoda</taxon>
        <taxon>Hexapoda</taxon>
        <taxon>Insecta</taxon>
        <taxon>Pterygota</taxon>
        <taxon>Neoptera</taxon>
        <taxon>Endopterygota</taxon>
        <taxon>Lepidoptera</taxon>
        <taxon>Glossata</taxon>
        <taxon>Ditrysia</taxon>
        <taxon>Tineoidea</taxon>
        <taxon>Psychidae</taxon>
        <taxon>Oiketicinae</taxon>
        <taxon>Eumeta</taxon>
    </lineage>
</organism>
<proteinExistence type="predicted"/>
<evidence type="ECO:0000313" key="3">
    <source>
        <dbReference type="Proteomes" id="UP000299102"/>
    </source>
</evidence>
<accession>A0A4C1U290</accession>
<dbReference type="AlphaFoldDB" id="A0A4C1U290"/>
<comment type="caution">
    <text evidence="2">The sequence shown here is derived from an EMBL/GenBank/DDBJ whole genome shotgun (WGS) entry which is preliminary data.</text>
</comment>
<name>A0A4C1U290_EUMVA</name>
<dbReference type="EMBL" id="BGZK01000118">
    <property type="protein sequence ID" value="GBP20399.1"/>
    <property type="molecule type" value="Genomic_DNA"/>
</dbReference>
<feature type="compositionally biased region" description="Basic residues" evidence="1">
    <location>
        <begin position="47"/>
        <end position="57"/>
    </location>
</feature>
<sequence>MRCDISAVEVDSRASPIKPQLGTTLRAKASDRSRAPPTLLFRTIKTSRRKRTVRGRREKTSDGSAPLEGLSSSIENNKIKKWDGTRLPWDDKNLTQQLQRNAHSEGIIHTGPLTREVDSRSASFFSVAGAYGISQNERDHDAAGSVPRRTRQGTGIFARLHEIIKSVMRAGGVAGGGTSSQPLYEPAFRAAAGAAHRRATSAPKRRIANQQARITTSHMRRCVHKMNDHRNQYGKRLRTARPAGAGGRRRPQISSLVLTIHTALAARRTHKT</sequence>
<dbReference type="Proteomes" id="UP000299102">
    <property type="component" value="Unassembled WGS sequence"/>
</dbReference>
<reference evidence="2 3" key="1">
    <citation type="journal article" date="2019" name="Commun. Biol.">
        <title>The bagworm genome reveals a unique fibroin gene that provides high tensile strength.</title>
        <authorList>
            <person name="Kono N."/>
            <person name="Nakamura H."/>
            <person name="Ohtoshi R."/>
            <person name="Tomita M."/>
            <person name="Numata K."/>
            <person name="Arakawa K."/>
        </authorList>
    </citation>
    <scope>NUCLEOTIDE SEQUENCE [LARGE SCALE GENOMIC DNA]</scope>
</reference>
<keyword evidence="3" id="KW-1185">Reference proteome</keyword>
<evidence type="ECO:0000313" key="2">
    <source>
        <dbReference type="EMBL" id="GBP20399.1"/>
    </source>
</evidence>
<evidence type="ECO:0000256" key="1">
    <source>
        <dbReference type="SAM" id="MobiDB-lite"/>
    </source>
</evidence>
<protein>
    <submittedName>
        <fullName evidence="2">Uncharacterized protein</fullName>
    </submittedName>
</protein>
<feature type="region of interest" description="Disordered" evidence="1">
    <location>
        <begin position="47"/>
        <end position="70"/>
    </location>
</feature>
<gene>
    <name evidence="2" type="ORF">EVAR_14648_1</name>
</gene>